<evidence type="ECO:0000313" key="9">
    <source>
        <dbReference type="Proteomes" id="UP001500192"/>
    </source>
</evidence>
<dbReference type="Pfam" id="PF00082">
    <property type="entry name" value="Peptidase_S8"/>
    <property type="match status" value="1"/>
</dbReference>
<proteinExistence type="inferred from homology"/>
<organism evidence="8 9">
    <name type="scientific">Amycolatopsis dongchuanensis</name>
    <dbReference type="NCBI Taxonomy" id="1070866"/>
    <lineage>
        <taxon>Bacteria</taxon>
        <taxon>Bacillati</taxon>
        <taxon>Actinomycetota</taxon>
        <taxon>Actinomycetes</taxon>
        <taxon>Pseudonocardiales</taxon>
        <taxon>Pseudonocardiaceae</taxon>
        <taxon>Amycolatopsis</taxon>
    </lineage>
</organism>
<dbReference type="InterPro" id="IPR022398">
    <property type="entry name" value="Peptidase_S8_His-AS"/>
</dbReference>
<protein>
    <submittedName>
        <fullName evidence="8">S8 family serine peptidase</fullName>
    </submittedName>
</protein>
<dbReference type="RefSeq" id="WP_428832425.1">
    <property type="nucleotide sequence ID" value="NZ_BAABIB010000005.1"/>
</dbReference>
<comment type="similarity">
    <text evidence="1 5">Belongs to the peptidase S8 family.</text>
</comment>
<dbReference type="InterPro" id="IPR036852">
    <property type="entry name" value="Peptidase_S8/S53_dom_sf"/>
</dbReference>
<feature type="signal peptide" evidence="6">
    <location>
        <begin position="1"/>
        <end position="27"/>
    </location>
</feature>
<evidence type="ECO:0000256" key="6">
    <source>
        <dbReference type="SAM" id="SignalP"/>
    </source>
</evidence>
<evidence type="ECO:0000256" key="3">
    <source>
        <dbReference type="ARBA" id="ARBA00022801"/>
    </source>
</evidence>
<keyword evidence="3 5" id="KW-0378">Hydrolase</keyword>
<feature type="active site" description="Charge relay system" evidence="5">
    <location>
        <position position="373"/>
    </location>
</feature>
<dbReference type="InterPro" id="IPR015500">
    <property type="entry name" value="Peptidase_S8_subtilisin-rel"/>
</dbReference>
<dbReference type="PRINTS" id="PR00723">
    <property type="entry name" value="SUBTILISIN"/>
</dbReference>
<feature type="active site" description="Charge relay system" evidence="5">
    <location>
        <position position="150"/>
    </location>
</feature>
<keyword evidence="9" id="KW-1185">Reference proteome</keyword>
<sequence length="455" mass="45407">MSGLGRSLALGASAVLLVAAAAPAAVADQRDPGCGDDGRSVRYLVVFDQGTAEDVAAGQVAAACGATSVYYPEIGVGVVRSADPGFAAKFGPDRAFSAQQVRRGGAAVRAELPDAAGVSGEDRTGEQWNLAAIDAGPRAGSPDVVVGVLDSGIDPSQPDLAKAVDAEDSAGCLTGVSDRSPAAWQPTTSAHGTHVAGIIAAADDGKGITGVAPGVRVASVKVLNDRGYVDPEAAVCGLMWAAERHLRVVNASFAVDPWGVSCSQRRGFAVVREAIARAVQYSTAQGTLTVTAATNEAADLTPVRPDAAPSGCEELPAGLRDAVTVSAVGRDEVKAGYSSYGLGVVDLAAPGGTHGDCVLSTVPGGYAPMCGTSMAAPHVAGVAALVASAHPGFGPRQLSAALYRGARPLACPDDYDLTGDGHQDAFCTGYTGYNGFYGHGMVDAAGGAVSSVAAG</sequence>
<evidence type="ECO:0000313" key="8">
    <source>
        <dbReference type="EMBL" id="GAA5151169.1"/>
    </source>
</evidence>
<feature type="active site" description="Charge relay system" evidence="5">
    <location>
        <position position="191"/>
    </location>
</feature>
<dbReference type="Gene3D" id="3.40.50.200">
    <property type="entry name" value="Peptidase S8/S53 domain"/>
    <property type="match status" value="1"/>
</dbReference>
<dbReference type="InterPro" id="IPR023828">
    <property type="entry name" value="Peptidase_S8_Ser-AS"/>
</dbReference>
<dbReference type="InterPro" id="IPR050131">
    <property type="entry name" value="Peptidase_S8_subtilisin-like"/>
</dbReference>
<dbReference type="PANTHER" id="PTHR43806:SF11">
    <property type="entry name" value="CEREVISIN-RELATED"/>
    <property type="match status" value="1"/>
</dbReference>
<evidence type="ECO:0000256" key="2">
    <source>
        <dbReference type="ARBA" id="ARBA00022670"/>
    </source>
</evidence>
<accession>A0ABP9PW07</accession>
<evidence type="ECO:0000256" key="1">
    <source>
        <dbReference type="ARBA" id="ARBA00011073"/>
    </source>
</evidence>
<comment type="caution">
    <text evidence="8">The sequence shown here is derived from an EMBL/GenBank/DDBJ whole genome shotgun (WGS) entry which is preliminary data.</text>
</comment>
<keyword evidence="6" id="KW-0732">Signal</keyword>
<dbReference type="PROSITE" id="PS00137">
    <property type="entry name" value="SUBTILASE_HIS"/>
    <property type="match status" value="1"/>
</dbReference>
<dbReference type="EMBL" id="BAABIB010000005">
    <property type="protein sequence ID" value="GAA5151169.1"/>
    <property type="molecule type" value="Genomic_DNA"/>
</dbReference>
<dbReference type="SUPFAM" id="SSF52743">
    <property type="entry name" value="Subtilisin-like"/>
    <property type="match status" value="1"/>
</dbReference>
<dbReference type="PROSITE" id="PS51892">
    <property type="entry name" value="SUBTILASE"/>
    <property type="match status" value="1"/>
</dbReference>
<dbReference type="Proteomes" id="UP001500192">
    <property type="component" value="Unassembled WGS sequence"/>
</dbReference>
<dbReference type="InterPro" id="IPR000209">
    <property type="entry name" value="Peptidase_S8/S53_dom"/>
</dbReference>
<evidence type="ECO:0000256" key="4">
    <source>
        <dbReference type="ARBA" id="ARBA00022825"/>
    </source>
</evidence>
<dbReference type="PROSITE" id="PS00138">
    <property type="entry name" value="SUBTILASE_SER"/>
    <property type="match status" value="1"/>
</dbReference>
<gene>
    <name evidence="8" type="ORF">GCM10023214_01490</name>
</gene>
<feature type="chain" id="PRO_5045903629" evidence="6">
    <location>
        <begin position="28"/>
        <end position="455"/>
    </location>
</feature>
<name>A0ABP9PW07_9PSEU</name>
<keyword evidence="4 5" id="KW-0720">Serine protease</keyword>
<dbReference type="PANTHER" id="PTHR43806">
    <property type="entry name" value="PEPTIDASE S8"/>
    <property type="match status" value="1"/>
</dbReference>
<evidence type="ECO:0000259" key="7">
    <source>
        <dbReference type="Pfam" id="PF00082"/>
    </source>
</evidence>
<feature type="domain" description="Peptidase S8/S53" evidence="7">
    <location>
        <begin position="143"/>
        <end position="440"/>
    </location>
</feature>
<keyword evidence="2 5" id="KW-0645">Protease</keyword>
<reference evidence="9" key="1">
    <citation type="journal article" date="2019" name="Int. J. Syst. Evol. Microbiol.">
        <title>The Global Catalogue of Microorganisms (GCM) 10K type strain sequencing project: providing services to taxonomists for standard genome sequencing and annotation.</title>
        <authorList>
            <consortium name="The Broad Institute Genomics Platform"/>
            <consortium name="The Broad Institute Genome Sequencing Center for Infectious Disease"/>
            <person name="Wu L."/>
            <person name="Ma J."/>
        </authorList>
    </citation>
    <scope>NUCLEOTIDE SEQUENCE [LARGE SCALE GENOMIC DNA]</scope>
    <source>
        <strain evidence="9">JCM 18054</strain>
    </source>
</reference>
<evidence type="ECO:0000256" key="5">
    <source>
        <dbReference type="PROSITE-ProRule" id="PRU01240"/>
    </source>
</evidence>